<gene>
    <name evidence="9" type="ORF">DMAD_11359</name>
</gene>
<feature type="signal peptide" evidence="8">
    <location>
        <begin position="1"/>
        <end position="17"/>
    </location>
</feature>
<keyword evidence="10" id="KW-1185">Reference proteome</keyword>
<keyword evidence="4 8" id="KW-0732">Signal</keyword>
<evidence type="ECO:0000256" key="3">
    <source>
        <dbReference type="ARBA" id="ARBA00022692"/>
    </source>
</evidence>
<evidence type="ECO:0000256" key="7">
    <source>
        <dbReference type="ARBA" id="ARBA00023242"/>
    </source>
</evidence>
<dbReference type="InterPro" id="IPR019358">
    <property type="entry name" value="NEMP_fam"/>
</dbReference>
<protein>
    <submittedName>
        <fullName evidence="9">Uncharacterized protein</fullName>
    </submittedName>
</protein>
<dbReference type="PANTHER" id="PTHR13598:SF1">
    <property type="entry name" value="AT07567P-RELATED"/>
    <property type="match status" value="1"/>
</dbReference>
<evidence type="ECO:0000313" key="9">
    <source>
        <dbReference type="EMBL" id="BFF93516.1"/>
    </source>
</evidence>
<evidence type="ECO:0000313" key="10">
    <source>
        <dbReference type="Proteomes" id="UP001500889"/>
    </source>
</evidence>
<comment type="subcellular location">
    <subcellularLocation>
        <location evidence="1">Nucleus inner membrane</location>
        <topology evidence="1">Multi-pass membrane protein</topology>
        <orientation evidence="1">Nucleoplasmic side</orientation>
    </subcellularLocation>
</comment>
<reference evidence="9 10" key="1">
    <citation type="submission" date="2024-02" db="EMBL/GenBank/DDBJ databases">
        <title>A chromosome-level genome assembly of Drosophila madeirensis, a fruit fly species endemic to Madeira island.</title>
        <authorList>
            <person name="Tomihara K."/>
            <person name="Llopart A."/>
            <person name="Yamamoto D."/>
        </authorList>
    </citation>
    <scope>NUCLEOTIDE SEQUENCE [LARGE SCALE GENOMIC DNA]</scope>
    <source>
        <strain evidence="9 10">RF1</strain>
    </source>
</reference>
<dbReference type="GO" id="GO:0005637">
    <property type="term" value="C:nuclear inner membrane"/>
    <property type="evidence" value="ECO:0007669"/>
    <property type="project" value="UniProtKB-SubCell"/>
</dbReference>
<comment type="similarity">
    <text evidence="2">Belongs to the NEMP family.</text>
</comment>
<sequence>MLKKLLAFLLILLPILALQKGFSYHVAKFLLPGETHSQEAQSLMQKFTHTNRVQIFCQPHEDFSFWKIFQRNRLHLEIEDGADYNQYKEQTAHEIHQAHRQRKEWTEGKAVSGKDKYIDLKKNSNTCYGIHTELAYNLTLETTATDKWRLSKFSLGFILWVAAPHLEDFHCCLYSVTAFLGYQLATWIMIYITGHLRLVLEGSLWTAFQEMLYERPSTMALALTGCFYALALGCRRFDHILFHHSRCRQVHRCILRGIAYWLIYSASDHPEIGIFCLLYLFFYTKIWLLLRYPFWGCLKVLRLIVAPPNRHQFNEAQQEASQAIFEISQGNYVASENVVLATPSPSNSYRNFEAAGATSTPTIQRGTAAHPPGFIFRGHDMADTSRTIFRGRFDPNEETFTSVGSLRPSQTSSTTTLYYNMNYRESMEDTREQL</sequence>
<dbReference type="EMBL" id="AP029264">
    <property type="protein sequence ID" value="BFF93516.1"/>
    <property type="molecule type" value="Genomic_DNA"/>
</dbReference>
<keyword evidence="7" id="KW-0539">Nucleus</keyword>
<dbReference type="PANTHER" id="PTHR13598">
    <property type="entry name" value="AT07567P-RELATED"/>
    <property type="match status" value="1"/>
</dbReference>
<evidence type="ECO:0000256" key="5">
    <source>
        <dbReference type="ARBA" id="ARBA00022989"/>
    </source>
</evidence>
<name>A0AAU9FCZ6_DROMD</name>
<feature type="chain" id="PRO_5043594348" evidence="8">
    <location>
        <begin position="18"/>
        <end position="434"/>
    </location>
</feature>
<dbReference type="Proteomes" id="UP001500889">
    <property type="component" value="Chromosome U"/>
</dbReference>
<keyword evidence="6" id="KW-0472">Membrane</keyword>
<accession>A0AAU9FCZ6</accession>
<keyword evidence="3" id="KW-0812">Transmembrane</keyword>
<dbReference type="AlphaFoldDB" id="A0AAU9FCZ6"/>
<evidence type="ECO:0000256" key="6">
    <source>
        <dbReference type="ARBA" id="ARBA00023136"/>
    </source>
</evidence>
<proteinExistence type="inferred from homology"/>
<evidence type="ECO:0000256" key="8">
    <source>
        <dbReference type="SAM" id="SignalP"/>
    </source>
</evidence>
<evidence type="ECO:0000256" key="4">
    <source>
        <dbReference type="ARBA" id="ARBA00022729"/>
    </source>
</evidence>
<keyword evidence="5" id="KW-1133">Transmembrane helix</keyword>
<organism evidence="9 10">
    <name type="scientific">Drosophila madeirensis</name>
    <name type="common">Fruit fly</name>
    <dbReference type="NCBI Taxonomy" id="30013"/>
    <lineage>
        <taxon>Eukaryota</taxon>
        <taxon>Metazoa</taxon>
        <taxon>Ecdysozoa</taxon>
        <taxon>Arthropoda</taxon>
        <taxon>Hexapoda</taxon>
        <taxon>Insecta</taxon>
        <taxon>Pterygota</taxon>
        <taxon>Neoptera</taxon>
        <taxon>Endopterygota</taxon>
        <taxon>Diptera</taxon>
        <taxon>Brachycera</taxon>
        <taxon>Muscomorpha</taxon>
        <taxon>Ephydroidea</taxon>
        <taxon>Drosophilidae</taxon>
        <taxon>Drosophila</taxon>
        <taxon>Sophophora</taxon>
    </lineage>
</organism>
<evidence type="ECO:0000256" key="2">
    <source>
        <dbReference type="ARBA" id="ARBA00005748"/>
    </source>
</evidence>
<evidence type="ECO:0000256" key="1">
    <source>
        <dbReference type="ARBA" id="ARBA00004575"/>
    </source>
</evidence>